<gene>
    <name evidence="13" type="primary">LOC108899403</name>
</gene>
<evidence type="ECO:0000256" key="3">
    <source>
        <dbReference type="ARBA" id="ARBA00022734"/>
    </source>
</evidence>
<dbReference type="GeneID" id="108899403"/>
<dbReference type="Pfam" id="PF07679">
    <property type="entry name" value="I-set"/>
    <property type="match status" value="1"/>
</dbReference>
<dbReference type="KEGG" id="lcf:108899403"/>
<comment type="subcellular location">
    <subcellularLocation>
        <location evidence="1">Membrane</location>
        <topology evidence="1">Single-pass membrane protein</topology>
    </subcellularLocation>
</comment>
<dbReference type="InterPro" id="IPR003599">
    <property type="entry name" value="Ig_sub"/>
</dbReference>
<evidence type="ECO:0000256" key="1">
    <source>
        <dbReference type="ARBA" id="ARBA00004167"/>
    </source>
</evidence>
<evidence type="ECO:0000256" key="8">
    <source>
        <dbReference type="SAM" id="MobiDB-lite"/>
    </source>
</evidence>
<dbReference type="Gene3D" id="2.60.40.10">
    <property type="entry name" value="Immunoglobulins"/>
    <property type="match status" value="3"/>
</dbReference>
<evidence type="ECO:0000313" key="12">
    <source>
        <dbReference type="Proteomes" id="UP000694890"/>
    </source>
</evidence>
<dbReference type="Proteomes" id="UP000694890">
    <property type="component" value="Linkage group LG15"/>
</dbReference>
<evidence type="ECO:0000256" key="6">
    <source>
        <dbReference type="ARBA" id="ARBA00023136"/>
    </source>
</evidence>
<keyword evidence="4" id="KW-0130">Cell adhesion</keyword>
<evidence type="ECO:0000256" key="2">
    <source>
        <dbReference type="ARBA" id="ARBA00022692"/>
    </source>
</evidence>
<keyword evidence="5 9" id="KW-1133">Transmembrane helix</keyword>
<evidence type="ECO:0000256" key="10">
    <source>
        <dbReference type="SAM" id="SignalP"/>
    </source>
</evidence>
<feature type="signal peptide" evidence="10">
    <location>
        <begin position="1"/>
        <end position="19"/>
    </location>
</feature>
<protein>
    <submittedName>
        <fullName evidence="13">Sialoadhesin</fullName>
    </submittedName>
</protein>
<dbReference type="InterPro" id="IPR013098">
    <property type="entry name" value="Ig_I-set"/>
</dbReference>
<evidence type="ECO:0000256" key="9">
    <source>
        <dbReference type="SAM" id="Phobius"/>
    </source>
</evidence>
<evidence type="ECO:0000259" key="11">
    <source>
        <dbReference type="PROSITE" id="PS50835"/>
    </source>
</evidence>
<keyword evidence="3" id="KW-0430">Lectin</keyword>
<dbReference type="InterPro" id="IPR036179">
    <property type="entry name" value="Ig-like_dom_sf"/>
</dbReference>
<dbReference type="SUPFAM" id="SSF48726">
    <property type="entry name" value="Immunoglobulin"/>
    <property type="match status" value="2"/>
</dbReference>
<dbReference type="PANTHER" id="PTHR12035:SF125">
    <property type="entry name" value="SIALIC ACID-BINDING IG-LIKE LECTIN 5"/>
    <property type="match status" value="1"/>
</dbReference>
<feature type="transmembrane region" description="Helical" evidence="9">
    <location>
        <begin position="336"/>
        <end position="359"/>
    </location>
</feature>
<feature type="domain" description="Ig-like" evidence="11">
    <location>
        <begin position="128"/>
        <end position="224"/>
    </location>
</feature>
<dbReference type="SMART" id="SM00409">
    <property type="entry name" value="IG"/>
    <property type="match status" value="2"/>
</dbReference>
<dbReference type="AlphaFoldDB" id="A0AAJ8BGP0"/>
<evidence type="ECO:0000313" key="13">
    <source>
        <dbReference type="RefSeq" id="XP_050932182.1"/>
    </source>
</evidence>
<dbReference type="RefSeq" id="XP_050932182.1">
    <property type="nucleotide sequence ID" value="XM_051076225.1"/>
</dbReference>
<dbReference type="GO" id="GO:0007155">
    <property type="term" value="P:cell adhesion"/>
    <property type="evidence" value="ECO:0007669"/>
    <property type="project" value="UniProtKB-KW"/>
</dbReference>
<comment type="similarity">
    <text evidence="7">Belongs to the immunoglobulin superfamily. SIGLEC (sialic acid binding Ig-like lectin) family.</text>
</comment>
<dbReference type="PROSITE" id="PS50835">
    <property type="entry name" value="IG_LIKE"/>
    <property type="match status" value="2"/>
</dbReference>
<dbReference type="InterPro" id="IPR013783">
    <property type="entry name" value="Ig-like_fold"/>
</dbReference>
<dbReference type="InterPro" id="IPR007110">
    <property type="entry name" value="Ig-like_dom"/>
</dbReference>
<keyword evidence="6 9" id="KW-0472">Membrane</keyword>
<evidence type="ECO:0000256" key="4">
    <source>
        <dbReference type="ARBA" id="ARBA00022889"/>
    </source>
</evidence>
<keyword evidence="2 9" id="KW-0812">Transmembrane</keyword>
<dbReference type="GO" id="GO:0033691">
    <property type="term" value="F:sialic acid binding"/>
    <property type="evidence" value="ECO:0007669"/>
    <property type="project" value="TreeGrafter"/>
</dbReference>
<dbReference type="PANTHER" id="PTHR12035">
    <property type="entry name" value="SIALIC ACID BINDING IMMUNOGLOBULIN-LIKE LECTIN"/>
    <property type="match status" value="1"/>
</dbReference>
<dbReference type="GO" id="GO:0005886">
    <property type="term" value="C:plasma membrane"/>
    <property type="evidence" value="ECO:0007669"/>
    <property type="project" value="TreeGrafter"/>
</dbReference>
<evidence type="ECO:0000256" key="7">
    <source>
        <dbReference type="ARBA" id="ARBA00038361"/>
    </source>
</evidence>
<evidence type="ECO:0000256" key="5">
    <source>
        <dbReference type="ARBA" id="ARBA00022989"/>
    </source>
</evidence>
<feature type="compositionally biased region" description="Basic and acidic residues" evidence="8">
    <location>
        <begin position="417"/>
        <end position="428"/>
    </location>
</feature>
<feature type="chain" id="PRO_5042492581" evidence="10">
    <location>
        <begin position="20"/>
        <end position="515"/>
    </location>
</feature>
<organism evidence="12 13">
    <name type="scientific">Lates calcarifer</name>
    <name type="common">Barramundi</name>
    <name type="synonym">Holocentrus calcarifer</name>
    <dbReference type="NCBI Taxonomy" id="8187"/>
    <lineage>
        <taxon>Eukaryota</taxon>
        <taxon>Metazoa</taxon>
        <taxon>Chordata</taxon>
        <taxon>Craniata</taxon>
        <taxon>Vertebrata</taxon>
        <taxon>Euteleostomi</taxon>
        <taxon>Actinopterygii</taxon>
        <taxon>Neopterygii</taxon>
        <taxon>Teleostei</taxon>
        <taxon>Neoteleostei</taxon>
        <taxon>Acanthomorphata</taxon>
        <taxon>Carangaria</taxon>
        <taxon>Carangaria incertae sedis</taxon>
        <taxon>Centropomidae</taxon>
        <taxon>Lates</taxon>
    </lineage>
</organism>
<keyword evidence="10" id="KW-0732">Signal</keyword>
<accession>A0AAJ8BGP0</accession>
<reference evidence="13" key="1">
    <citation type="submission" date="2025-08" db="UniProtKB">
        <authorList>
            <consortium name="RefSeq"/>
        </authorList>
    </citation>
    <scope>IDENTIFICATION</scope>
    <source>
        <tissue evidence="13">Brain</tissue>
    </source>
</reference>
<feature type="region of interest" description="Disordered" evidence="8">
    <location>
        <begin position="406"/>
        <end position="430"/>
    </location>
</feature>
<dbReference type="GO" id="GO:0030246">
    <property type="term" value="F:carbohydrate binding"/>
    <property type="evidence" value="ECO:0007669"/>
    <property type="project" value="UniProtKB-KW"/>
</dbReference>
<feature type="domain" description="Ig-like" evidence="11">
    <location>
        <begin position="231"/>
        <end position="322"/>
    </location>
</feature>
<name>A0AAJ8BGP0_LATCA</name>
<proteinExistence type="inferred from homology"/>
<sequence>MARALTFLLIGCLLKGALCGRFQVFMPHTIEVLSGSCVTIPCSFDIQSKYKNDLDDTCTAIWRNKDNHDFTNINPKLGHLTNKSCTTVFNNMRPDYTNDYYFRLECQNELKWSFKNTFVKIVVKADPPSPTLTPSKLRVKEGTSVSLKCSAPALCLSHPPTLTWTPGLGDSQDTLQETWDKTKVKTSVLNFTASYLHHRKTISCTATYNRQDGSTVSSVSRSLTAAISFPPQILHSSDCTKTTSQINCSCETVGNPSPILHWYLNGLPVNHSDRFTISSESLNVTVLRTIITVNQSQWRDLSTLVCHSSNSLGTASQRFCTTRPEQQTSAGSHGQVTLPVFNATVVALLVLVCILLFVIRVQRTHYNLLKSQLTGDTSTGAMSQVLTRREGNEAPNETEADIYSCTNVPSSGPNNAEKARTSTEKNEEGSDVIYSSVKWKNKNKKKKQDPVDMDPPGSSYLEEERCIVGGMSRGFVSNALEMGNIFDKGEPRRVKREVESEYAQVKFKPKSAVHK</sequence>
<dbReference type="InterPro" id="IPR051036">
    <property type="entry name" value="SIGLEC"/>
</dbReference>